<evidence type="ECO:0008006" key="3">
    <source>
        <dbReference type="Google" id="ProtNLM"/>
    </source>
</evidence>
<dbReference type="STRING" id="1802280.A3B37_02025"/>
<dbReference type="GO" id="GO:0003677">
    <property type="term" value="F:DNA binding"/>
    <property type="evidence" value="ECO:0007669"/>
    <property type="project" value="InterPro"/>
</dbReference>
<name>A0A1G2LCV8_9BACT</name>
<gene>
    <name evidence="1" type="ORF">A3B37_02025</name>
</gene>
<accession>A0A1G2LCV8</accession>
<evidence type="ECO:0000313" key="2">
    <source>
        <dbReference type="Proteomes" id="UP000176705"/>
    </source>
</evidence>
<proteinExistence type="predicted"/>
<dbReference type="EMBL" id="MHQS01000002">
    <property type="protein sequence ID" value="OHA09458.1"/>
    <property type="molecule type" value="Genomic_DNA"/>
</dbReference>
<reference evidence="1 2" key="1">
    <citation type="journal article" date="2016" name="Nat. Commun.">
        <title>Thousands of microbial genomes shed light on interconnected biogeochemical processes in an aquifer system.</title>
        <authorList>
            <person name="Anantharaman K."/>
            <person name="Brown C.T."/>
            <person name="Hug L.A."/>
            <person name="Sharon I."/>
            <person name="Castelle C.J."/>
            <person name="Probst A.J."/>
            <person name="Thomas B.C."/>
            <person name="Singh A."/>
            <person name="Wilkins M.J."/>
            <person name="Karaoz U."/>
            <person name="Brodie E.L."/>
            <person name="Williams K.H."/>
            <person name="Hubbard S.S."/>
            <person name="Banfield J.F."/>
        </authorList>
    </citation>
    <scope>NUCLEOTIDE SEQUENCE [LARGE SCALE GENOMIC DNA]</scope>
</reference>
<dbReference type="InterPro" id="IPR003735">
    <property type="entry name" value="Metal_Tscrpt_repr"/>
</dbReference>
<dbReference type="AlphaFoldDB" id="A0A1G2LCV8"/>
<dbReference type="Pfam" id="PF02583">
    <property type="entry name" value="Trns_repr_metal"/>
    <property type="match status" value="1"/>
</dbReference>
<organism evidence="1 2">
    <name type="scientific">Candidatus Sungbacteria bacterium RIFCSPLOWO2_01_FULL_59_16</name>
    <dbReference type="NCBI Taxonomy" id="1802280"/>
    <lineage>
        <taxon>Bacteria</taxon>
        <taxon>Candidatus Sungiibacteriota</taxon>
    </lineage>
</organism>
<dbReference type="PANTHER" id="PTHR33677">
    <property type="entry name" value="TRANSCRIPTIONAL REPRESSOR FRMR-RELATED"/>
    <property type="match status" value="1"/>
</dbReference>
<comment type="caution">
    <text evidence="1">The sequence shown here is derived from an EMBL/GenBank/DDBJ whole genome shotgun (WGS) entry which is preliminary data.</text>
</comment>
<evidence type="ECO:0000313" key="1">
    <source>
        <dbReference type="EMBL" id="OHA09458.1"/>
    </source>
</evidence>
<protein>
    <recommendedName>
        <fullName evidence="3">Transcriptional regulator</fullName>
    </recommendedName>
</protein>
<dbReference type="Gene3D" id="1.20.58.1000">
    <property type="entry name" value="Metal-sensitive repressor, helix protomer"/>
    <property type="match status" value="1"/>
</dbReference>
<dbReference type="Proteomes" id="UP000176705">
    <property type="component" value="Unassembled WGS sequence"/>
</dbReference>
<sequence>MRPNFKRRAVRRLRIIGGQVRGLENMTRDEEYCIKILHQSLAIKAALSSFEDVILREHLRTHVAEQMRSGKRRKAVGEILRIYRLSKKK</sequence>
<dbReference type="GO" id="GO:0046872">
    <property type="term" value="F:metal ion binding"/>
    <property type="evidence" value="ECO:0007669"/>
    <property type="project" value="InterPro"/>
</dbReference>
<dbReference type="InterPro" id="IPR038390">
    <property type="entry name" value="Metal_Tscrpt_repr_sf"/>
</dbReference>
<dbReference type="CDD" id="cd10148">
    <property type="entry name" value="CsoR-like_DUF156"/>
    <property type="match status" value="1"/>
</dbReference>
<dbReference type="GO" id="GO:0045892">
    <property type="term" value="P:negative regulation of DNA-templated transcription"/>
    <property type="evidence" value="ECO:0007669"/>
    <property type="project" value="UniProtKB-ARBA"/>
</dbReference>